<evidence type="ECO:0000313" key="1">
    <source>
        <dbReference type="EMBL" id="SDD06727.1"/>
    </source>
</evidence>
<dbReference type="AlphaFoldDB" id="A0A1G6RRY5"/>
<evidence type="ECO:0000313" key="2">
    <source>
        <dbReference type="Proteomes" id="UP000198925"/>
    </source>
</evidence>
<accession>A0A1G6RRY5</accession>
<dbReference type="Pfam" id="PF04465">
    <property type="entry name" value="DUF499"/>
    <property type="match status" value="1"/>
</dbReference>
<evidence type="ECO:0008006" key="3">
    <source>
        <dbReference type="Google" id="ProtNLM"/>
    </source>
</evidence>
<keyword evidence="2" id="KW-1185">Reference proteome</keyword>
<sequence>MSDTTTTINQDASSALSLRSLCDPRASVFDRAQIDTVVDIGDLTDVRFDADRFFDENHPTQGMQTLLRQVFERLCGSSPQGVFRLKQAMGGGKTHNMVAAGLLAKHPHLRRAVLSKLGITADGRDIAVAAFTGREGSVQDFLWLEIARQLHRTDRLRGAEAEVPGQTAWTGIIGDKPTLILLDELPPYFELLSGKRVGLDQTEADRLAIALGNLMSAILSDRLPNCCLVISDLAGSWAGGTAQIQRAINNTMNEVNRGAMDITPVRMDGTELYAILRTRLFKSVPGKERIAEVSQAYAGAYRTAIQQGAMPSALERWAAEIPTTYPFHPGMQDLFARFRENPGFQQTREMLRLSRRVVDGLWKPEVQTPLLIHPHHLDLNDTETQNVLDRINASLLNARSRDVARGGGATAEALSKQPGMEAAADAAKAVFLSSLAIAPNAIVGLIAEEVSAYLCAPGRDVSRYGAGLLTAIEDDSWYLHRRTDGRWVYRDVKNVTSAIRDRAQIAMAGDGPKKEAQARLRDIFKPGAAHDRGQGDGRLAYQELLVFPTVEDIQNAVDADKVLLAITEPDPTGLNPALKKVWENQTWRNRLMFLCGTAQFTNVLQTAAFKKAADDQLAEFAAQKVPDGAPEMVQAKDIVTRAGTAFLSALRETFTLLHFPDLTSSDLRAKPLRLEFSENRFVGETAILDTLKDEQKFRDDLESDSLREEFVQMVFVQNPAKWEDLERECARRADWYFHPPGGLRTLKTAANRKDLWREEGGGYVRRGPFPPEPTEVLVTERAPQDDRGRVVLSVTAKRGDSVHWEVGSTPPTAASAKVENGELATDEMRVTFIAVDSTGQVPTGNHFTWENRLRVKSETPYRDGTFRLRLKAVPERGSKLRYTFDGSDPKLGGGAYDGETPVPEGTRVILAVAENSGIYSRVERIDLPDAPEPGGDDGPAVDPARPAQWSSRFMFSERRKAFTALECLKRLGGQLGGARLNVQVQGDSTRFMELTHGPAVFRKPDEIEALATDLETKLGAPEQPNLQLFAARLSFPTGRALTEAAKELGIALDTGEITQ</sequence>
<name>A0A1G6RRY5_9PROT</name>
<proteinExistence type="predicted"/>
<organism evidence="1 2">
    <name type="scientific">Belnapia rosea</name>
    <dbReference type="NCBI Taxonomy" id="938405"/>
    <lineage>
        <taxon>Bacteria</taxon>
        <taxon>Pseudomonadati</taxon>
        <taxon>Pseudomonadota</taxon>
        <taxon>Alphaproteobacteria</taxon>
        <taxon>Acetobacterales</taxon>
        <taxon>Roseomonadaceae</taxon>
        <taxon>Belnapia</taxon>
    </lineage>
</organism>
<dbReference type="EMBL" id="FMZX01000004">
    <property type="protein sequence ID" value="SDD06727.1"/>
    <property type="molecule type" value="Genomic_DNA"/>
</dbReference>
<reference evidence="1 2" key="1">
    <citation type="submission" date="2016-10" db="EMBL/GenBank/DDBJ databases">
        <authorList>
            <person name="de Groot N.N."/>
        </authorList>
    </citation>
    <scope>NUCLEOTIDE SEQUENCE [LARGE SCALE GENOMIC DNA]</scope>
    <source>
        <strain evidence="1 2">CPCC 100156</strain>
    </source>
</reference>
<dbReference type="InterPro" id="IPR007555">
    <property type="entry name" value="DUF499"/>
</dbReference>
<protein>
    <recommendedName>
        <fullName evidence="3">Chitobiase/beta-hexosaminidase C-terminal domain-containing protein</fullName>
    </recommendedName>
</protein>
<dbReference type="Proteomes" id="UP000198925">
    <property type="component" value="Unassembled WGS sequence"/>
</dbReference>
<dbReference type="RefSeq" id="WP_090663037.1">
    <property type="nucleotide sequence ID" value="NZ_FMZX01000004.1"/>
</dbReference>
<gene>
    <name evidence="1" type="ORF">SAMN04487779_100494</name>
</gene>